<accession>A0A5N6KBM9</accession>
<feature type="compositionally biased region" description="Basic and acidic residues" evidence="1">
    <location>
        <begin position="164"/>
        <end position="173"/>
    </location>
</feature>
<reference evidence="2 3" key="1">
    <citation type="submission" date="2019-06" db="EMBL/GenBank/DDBJ databases">
        <title>Genome Sequence of the Brown Rot Fungal Pathogen Monilinia laxa.</title>
        <authorList>
            <person name="De Miccolis Angelini R.M."/>
            <person name="Landi L."/>
            <person name="Abate D."/>
            <person name="Pollastro S."/>
            <person name="Romanazzi G."/>
            <person name="Faretra F."/>
        </authorList>
    </citation>
    <scope>NUCLEOTIDE SEQUENCE [LARGE SCALE GENOMIC DNA]</scope>
    <source>
        <strain evidence="2 3">Mlax316</strain>
    </source>
</reference>
<comment type="caution">
    <text evidence="2">The sequence shown here is derived from an EMBL/GenBank/DDBJ whole genome shotgun (WGS) entry which is preliminary data.</text>
</comment>
<evidence type="ECO:0000256" key="1">
    <source>
        <dbReference type="SAM" id="MobiDB-lite"/>
    </source>
</evidence>
<evidence type="ECO:0000313" key="2">
    <source>
        <dbReference type="EMBL" id="KAB8300826.1"/>
    </source>
</evidence>
<proteinExistence type="predicted"/>
<feature type="compositionally biased region" description="Basic and acidic residues" evidence="1">
    <location>
        <begin position="148"/>
        <end position="157"/>
    </location>
</feature>
<evidence type="ECO:0000313" key="3">
    <source>
        <dbReference type="Proteomes" id="UP000326757"/>
    </source>
</evidence>
<dbReference type="Proteomes" id="UP000326757">
    <property type="component" value="Unassembled WGS sequence"/>
</dbReference>
<feature type="region of interest" description="Disordered" evidence="1">
    <location>
        <begin position="148"/>
        <end position="187"/>
    </location>
</feature>
<gene>
    <name evidence="2" type="ORF">EYC80_002754</name>
</gene>
<dbReference type="AlphaFoldDB" id="A0A5N6KBM9"/>
<sequence length="187" mass="20877">MADASASKSPIDFLEKIPYLERKTKATVFASLDSAQLQAQDIHRAIEPVITGHLKPAYEACSQQSNTGALARMKEMTRNVEEFLTTAHTETSDYLRKEIGDMIMLAVAKDDEVRERVRSTLRKDLTVGLNILEASWVKVASRPTDKIESVKIYRNEDGENGYDTSHETGKSDSTEGVESTSEDDEDF</sequence>
<dbReference type="OrthoDB" id="3598281at2759"/>
<keyword evidence="3" id="KW-1185">Reference proteome</keyword>
<protein>
    <submittedName>
        <fullName evidence="2">Uncharacterized protein</fullName>
    </submittedName>
</protein>
<name>A0A5N6KBM9_MONLA</name>
<dbReference type="EMBL" id="VIGI01000004">
    <property type="protein sequence ID" value="KAB8300826.1"/>
    <property type="molecule type" value="Genomic_DNA"/>
</dbReference>
<organism evidence="2 3">
    <name type="scientific">Monilinia laxa</name>
    <name type="common">Brown rot fungus</name>
    <name type="synonym">Sclerotinia laxa</name>
    <dbReference type="NCBI Taxonomy" id="61186"/>
    <lineage>
        <taxon>Eukaryota</taxon>
        <taxon>Fungi</taxon>
        <taxon>Dikarya</taxon>
        <taxon>Ascomycota</taxon>
        <taxon>Pezizomycotina</taxon>
        <taxon>Leotiomycetes</taxon>
        <taxon>Helotiales</taxon>
        <taxon>Sclerotiniaceae</taxon>
        <taxon>Monilinia</taxon>
    </lineage>
</organism>